<dbReference type="GO" id="GO:0004519">
    <property type="term" value="F:endonuclease activity"/>
    <property type="evidence" value="ECO:0007669"/>
    <property type="project" value="InterPro"/>
</dbReference>
<dbReference type="AlphaFoldDB" id="A0AAD0NPN0"/>
<sequence>MPVEMGIWRIDGRAPRRLSASQLPTESMLEEFLEQDPTLLGERLLVVGRQIRTPYGKYIDLLAMDIEGNLHVLELKRDKTPRDVVAQVLDYGSWVSTLDRETVIELANTQLDAAFETAFEEVFGVSAPDEINGSINLVVVATDIDSSSERIVTYLREFGVPVNVVFFTHLEDEGRRYLARSWLAGDDEGAHRSVSGPRGAKGKKAEWNGIDWFVSFGEEGSRSWEDGRRYGFVSAGGGRWYSDSLHNLPVGARVNVHIPKRGYVAVGTVLREATRFDDAMVEVDGQWVRLRDQELNAPYRHSPEGVNENGNDSDDDEYVVPVKWTNAVPQSDALWVKGMFANQNSACKLRQEFTLDRLGEHFALDQIEETL</sequence>
<protein>
    <recommendedName>
        <fullName evidence="1">Endonuclease NucS C-terminal domain-containing protein</fullName>
    </recommendedName>
</protein>
<organism evidence="2 3">
    <name type="scientific">Dietzia psychralcaliphila</name>
    <dbReference type="NCBI Taxonomy" id="139021"/>
    <lineage>
        <taxon>Bacteria</taxon>
        <taxon>Bacillati</taxon>
        <taxon>Actinomycetota</taxon>
        <taxon>Actinomycetes</taxon>
        <taxon>Mycobacteriales</taxon>
        <taxon>Dietziaceae</taxon>
        <taxon>Dietzia</taxon>
    </lineage>
</organism>
<evidence type="ECO:0000313" key="3">
    <source>
        <dbReference type="Proteomes" id="UP000244903"/>
    </source>
</evidence>
<dbReference type="RefSeq" id="WP_107747123.1">
    <property type="nucleotide sequence ID" value="NZ_CP015453.1"/>
</dbReference>
<dbReference type="InterPro" id="IPR011856">
    <property type="entry name" value="tRNA_endonuc-like_dom_sf"/>
</dbReference>
<accession>A0AAD0NPN0</accession>
<name>A0AAD0NPN0_9ACTN</name>
<proteinExistence type="predicted"/>
<evidence type="ECO:0000313" key="2">
    <source>
        <dbReference type="EMBL" id="AWH97002.1"/>
    </source>
</evidence>
<gene>
    <name evidence="2" type="ORF">A6048_17545</name>
</gene>
<reference evidence="2 3" key="1">
    <citation type="submission" date="2016-04" db="EMBL/GenBank/DDBJ databases">
        <title>Complete genome sequence of the haloalkaliphilic hydrocarbon-degrading bacterium Dietzia psychralcaliphila ILA-1T, isolated from a drain of a fish product-processing plant.</title>
        <authorList>
            <person name="Zhao J."/>
            <person name="Hu B."/>
            <person name="Geng S."/>
            <person name="Nie Y."/>
            <person name="Tang Y."/>
        </authorList>
    </citation>
    <scope>NUCLEOTIDE SEQUENCE [LARGE SCALE GENOMIC DNA]</scope>
    <source>
        <strain evidence="2 3">ILA-1</strain>
    </source>
</reference>
<dbReference type="Pfam" id="PF01939">
    <property type="entry name" value="NucS_C"/>
    <property type="match status" value="1"/>
</dbReference>
<dbReference type="KEGG" id="dpc:A6048_17545"/>
<dbReference type="Proteomes" id="UP000244903">
    <property type="component" value="Chromosome"/>
</dbReference>
<dbReference type="Gene3D" id="3.40.1350.10">
    <property type="match status" value="1"/>
</dbReference>
<keyword evidence="3" id="KW-1185">Reference proteome</keyword>
<dbReference type="GO" id="GO:0003676">
    <property type="term" value="F:nucleic acid binding"/>
    <property type="evidence" value="ECO:0007669"/>
    <property type="project" value="InterPro"/>
</dbReference>
<feature type="domain" description="Endonuclease NucS C-terminal" evidence="1">
    <location>
        <begin position="26"/>
        <end position="91"/>
    </location>
</feature>
<evidence type="ECO:0000259" key="1">
    <source>
        <dbReference type="Pfam" id="PF01939"/>
    </source>
</evidence>
<dbReference type="EMBL" id="CP015453">
    <property type="protein sequence ID" value="AWH97002.1"/>
    <property type="molecule type" value="Genomic_DNA"/>
</dbReference>
<dbReference type="InterPro" id="IPR048301">
    <property type="entry name" value="NucS_C"/>
</dbReference>